<comment type="caution">
    <text evidence="1">The sequence shown here is derived from an EMBL/GenBank/DDBJ whole genome shotgun (WGS) entry which is preliminary data.</text>
</comment>
<organism evidence="1 2">
    <name type="scientific">Symbiobacterium thermophilum</name>
    <dbReference type="NCBI Taxonomy" id="2734"/>
    <lineage>
        <taxon>Bacteria</taxon>
        <taxon>Bacillati</taxon>
        <taxon>Bacillota</taxon>
        <taxon>Clostridia</taxon>
        <taxon>Eubacteriales</taxon>
        <taxon>Symbiobacteriaceae</taxon>
        <taxon>Symbiobacterium</taxon>
    </lineage>
</organism>
<dbReference type="RefSeq" id="WP_273379274.1">
    <property type="nucleotide sequence ID" value="NZ_PIUK01000069.1"/>
</dbReference>
<sequence length="371" mass="40292">MRTAAIIFEGGPRAENPLQETLTGLRHAVTLDTVAKFCAAGLDQVVLATNHPALAEAAARLGARIFDTRGDRFHFGRSLVQVVRESGADAVIYLSGAALPLIGQEEIAWIRDALHRDEPTVVVNNVQSVDLVAWRPASRLERVDPPENDNILGWRLRDTGMERVLLPNSAAVNFDLDTPTDYLILALSGKGGPRAQAALRAAGWSDARLRAAADVLAAELPEVALIGRVGSAIMEHFNRNLPVRLRVFSEERGMKALGREAAGLVRSVVGDLIEDLGPERFFARLGETCDAAFFDTRVLFANRGRRVSEWDRFQSDLGNVEQIGDPFVRAFTRAALECPIPVVLGGHSVVAGGLWVLADRAIALRGGPMRF</sequence>
<evidence type="ECO:0000313" key="1">
    <source>
        <dbReference type="EMBL" id="MBY6276272.1"/>
    </source>
</evidence>
<accession>A0A953I0S1</accession>
<name>A0A953I0S1_SYMTR</name>
<dbReference type="AlphaFoldDB" id="A0A953I0S1"/>
<dbReference type="EMBL" id="PIUK01000069">
    <property type="protein sequence ID" value="MBY6276272.1"/>
    <property type="molecule type" value="Genomic_DNA"/>
</dbReference>
<dbReference type="Proteomes" id="UP000732377">
    <property type="component" value="Unassembled WGS sequence"/>
</dbReference>
<proteinExistence type="predicted"/>
<gene>
    <name evidence="1" type="ORF">CWE10_08625</name>
</gene>
<reference evidence="1" key="1">
    <citation type="submission" date="2017-11" db="EMBL/GenBank/DDBJ databases">
        <title>Three new genomes from thermophilic consortium.</title>
        <authorList>
            <person name="Quaggio R."/>
            <person name="Amgarten D."/>
            <person name="Setubal J.C."/>
        </authorList>
    </citation>
    <scope>NUCLEOTIDE SEQUENCE</scope>
    <source>
        <strain evidence="1">ZCTH01-B2</strain>
    </source>
</reference>
<dbReference type="InterPro" id="IPR029044">
    <property type="entry name" value="Nucleotide-diphossugar_trans"/>
</dbReference>
<protein>
    <submittedName>
        <fullName evidence="1">Uncharacterized protein</fullName>
    </submittedName>
</protein>
<dbReference type="Gene3D" id="3.90.550.10">
    <property type="entry name" value="Spore Coat Polysaccharide Biosynthesis Protein SpsA, Chain A"/>
    <property type="match status" value="1"/>
</dbReference>
<evidence type="ECO:0000313" key="2">
    <source>
        <dbReference type="Proteomes" id="UP000732377"/>
    </source>
</evidence>
<dbReference type="SUPFAM" id="SSF53448">
    <property type="entry name" value="Nucleotide-diphospho-sugar transferases"/>
    <property type="match status" value="1"/>
</dbReference>